<evidence type="ECO:0000313" key="8">
    <source>
        <dbReference type="EMBL" id="KAI5350442.1"/>
    </source>
</evidence>
<protein>
    <recommendedName>
        <fullName evidence="10">Protein FAR1-RELATED SEQUENCE</fullName>
    </recommendedName>
</protein>
<keyword evidence="9" id="KW-1185">Reference proteome</keyword>
<comment type="caution">
    <text evidence="8">The sequence shown here is derived from an EMBL/GenBank/DDBJ whole genome shotgun (WGS) entry which is preliminary data.</text>
</comment>
<dbReference type="InterPro" id="IPR001878">
    <property type="entry name" value="Znf_CCHC"/>
</dbReference>
<keyword evidence="2 4" id="KW-0863">Zinc-finger</keyword>
<evidence type="ECO:0000256" key="1">
    <source>
        <dbReference type="ARBA" id="ARBA00022723"/>
    </source>
</evidence>
<dbReference type="PROSITE" id="PS50158">
    <property type="entry name" value="ZF_CCHC"/>
    <property type="match status" value="1"/>
</dbReference>
<evidence type="ECO:0000259" key="6">
    <source>
        <dbReference type="PROSITE" id="PS50158"/>
    </source>
</evidence>
<evidence type="ECO:0000256" key="5">
    <source>
        <dbReference type="SAM" id="MobiDB-lite"/>
    </source>
</evidence>
<dbReference type="SMART" id="SM00575">
    <property type="entry name" value="ZnF_PMZ"/>
    <property type="match status" value="1"/>
</dbReference>
<keyword evidence="3" id="KW-0862">Zinc</keyword>
<dbReference type="PROSITE" id="PS50966">
    <property type="entry name" value="ZF_SWIM"/>
    <property type="match status" value="1"/>
</dbReference>
<evidence type="ECO:0000256" key="2">
    <source>
        <dbReference type="ARBA" id="ARBA00022771"/>
    </source>
</evidence>
<dbReference type="InterPro" id="IPR006564">
    <property type="entry name" value="Znf_PMZ"/>
</dbReference>
<dbReference type="InterPro" id="IPR007527">
    <property type="entry name" value="Znf_SWIM"/>
</dbReference>
<evidence type="ECO:0000256" key="3">
    <source>
        <dbReference type="ARBA" id="ARBA00022833"/>
    </source>
</evidence>
<dbReference type="Proteomes" id="UP001054821">
    <property type="component" value="Chromosome 1"/>
</dbReference>
<evidence type="ECO:0000256" key="4">
    <source>
        <dbReference type="PROSITE-ProRule" id="PRU00047"/>
    </source>
</evidence>
<evidence type="ECO:0000313" key="9">
    <source>
        <dbReference type="Proteomes" id="UP001054821"/>
    </source>
</evidence>
<dbReference type="Pfam" id="PF04434">
    <property type="entry name" value="SWIM"/>
    <property type="match status" value="1"/>
</dbReference>
<feature type="domain" description="CCHC-type" evidence="6">
    <location>
        <begin position="732"/>
        <end position="746"/>
    </location>
</feature>
<dbReference type="GO" id="GO:0008270">
    <property type="term" value="F:zinc ion binding"/>
    <property type="evidence" value="ECO:0007669"/>
    <property type="project" value="UniProtKB-KW"/>
</dbReference>
<dbReference type="Pfam" id="PF10551">
    <property type="entry name" value="MULE"/>
    <property type="match status" value="1"/>
</dbReference>
<name>A0AAD4ZLW5_PRUDU</name>
<evidence type="ECO:0000259" key="7">
    <source>
        <dbReference type="PROSITE" id="PS50966"/>
    </source>
</evidence>
<accession>A0AAD4ZLW5</accession>
<reference evidence="8 9" key="1">
    <citation type="journal article" date="2022" name="G3 (Bethesda)">
        <title>Whole-genome sequence and methylome profiling of the almond [Prunus dulcis (Mill.) D.A. Webb] cultivar 'Nonpareil'.</title>
        <authorList>
            <person name="D'Amico-Willman K.M."/>
            <person name="Ouma W.Z."/>
            <person name="Meulia T."/>
            <person name="Sideli G.M."/>
            <person name="Gradziel T.M."/>
            <person name="Fresnedo-Ramirez J."/>
        </authorList>
    </citation>
    <scope>NUCLEOTIDE SEQUENCE [LARGE SCALE GENOMIC DNA]</scope>
    <source>
        <strain evidence="8">Clone GOH B32 T37-40</strain>
    </source>
</reference>
<proteinExistence type="predicted"/>
<sequence>MCVRHLYSNFRIEHAGLPLKNILWAAARVTTISWYEAEMDKMKEQDEEAWKFKRQVYLNTSRKDRVYIMLRMANRRIAGMVWRHPVGPRIVKIIEKNKLGASQCIPRLAGGSKYQISHMYGGEYEANVFDYAHDCYKKEAYLSSYEPMAVPNQPNQGAFGCSTVQGAAQTVPNQPNQGTVASSTVEGSAQLGSVNIPIHQKVSIFEVQSGGMDKIGFIKKDIYNLECSVNGKLRNHDVELVTEYFMAEQKKNEGFYFKIEGDGHDRFSRCFWADATSRRAYGFYGDVVVFDTTFNTNRYDLTFAPMLGVNNHGQTIVLACAFLSEETTESFVWMFEEFKKAMPGGEPKTIITDQDAAMAIAISIAFPTTFHRLCIWHITSKFSVKLPRDAYNEYWREFQKAIWDTDNKDEFDAKWNIVVTKAGLTDHPWLSSMFDLRESWVPAYTRQFFAAGMSSSQRAEGSHGFFKQYISRRNSLMDFIIRFERALSHQREKELVADHVDAFEVAQCLLPMPMNKQMATLYTRTMFQKFEQELIQSTACFLELKTEDACKVVFNVSERKNWETRVAEVVYVKDSDHASCSCKRFEFVGIICKHILALFRRDQIEYMPEKYILKRWKKTAKCGLVSDANGKEIKDCADPGLLIKRSTMSRLASDVVEDALMSEEGCEVLSATLKCLQVKLKLLKDGPSNNEVGGSSSQTQYMKDPKRVRCKRRSKGVTGAKEKAMKRGIRHCRECGHIGHDRRQCPALNTP</sequence>
<feature type="compositionally biased region" description="Polar residues" evidence="5">
    <location>
        <begin position="687"/>
        <end position="701"/>
    </location>
</feature>
<organism evidence="8 9">
    <name type="scientific">Prunus dulcis</name>
    <name type="common">Almond</name>
    <name type="synonym">Amygdalus dulcis</name>
    <dbReference type="NCBI Taxonomy" id="3755"/>
    <lineage>
        <taxon>Eukaryota</taxon>
        <taxon>Viridiplantae</taxon>
        <taxon>Streptophyta</taxon>
        <taxon>Embryophyta</taxon>
        <taxon>Tracheophyta</taxon>
        <taxon>Spermatophyta</taxon>
        <taxon>Magnoliopsida</taxon>
        <taxon>eudicotyledons</taxon>
        <taxon>Gunneridae</taxon>
        <taxon>Pentapetalae</taxon>
        <taxon>rosids</taxon>
        <taxon>fabids</taxon>
        <taxon>Rosales</taxon>
        <taxon>Rosaceae</taxon>
        <taxon>Amygdaloideae</taxon>
        <taxon>Amygdaleae</taxon>
        <taxon>Prunus</taxon>
    </lineage>
</organism>
<dbReference type="GO" id="GO:0003676">
    <property type="term" value="F:nucleic acid binding"/>
    <property type="evidence" value="ECO:0007669"/>
    <property type="project" value="InterPro"/>
</dbReference>
<dbReference type="InterPro" id="IPR018289">
    <property type="entry name" value="MULE_transposase_dom"/>
</dbReference>
<keyword evidence="1" id="KW-0479">Metal-binding</keyword>
<evidence type="ECO:0008006" key="10">
    <source>
        <dbReference type="Google" id="ProtNLM"/>
    </source>
</evidence>
<feature type="domain" description="SWIM-type" evidence="7">
    <location>
        <begin position="568"/>
        <end position="603"/>
    </location>
</feature>
<dbReference type="PANTHER" id="PTHR47718">
    <property type="entry name" value="OS01G0519700 PROTEIN"/>
    <property type="match status" value="1"/>
</dbReference>
<dbReference type="AlphaFoldDB" id="A0AAD4ZLW5"/>
<gene>
    <name evidence="8" type="ORF">L3X38_003333</name>
</gene>
<dbReference type="EMBL" id="JAJFAZ020000001">
    <property type="protein sequence ID" value="KAI5350442.1"/>
    <property type="molecule type" value="Genomic_DNA"/>
</dbReference>
<feature type="region of interest" description="Disordered" evidence="5">
    <location>
        <begin position="687"/>
        <end position="707"/>
    </location>
</feature>